<keyword evidence="2" id="KW-1185">Reference proteome</keyword>
<reference evidence="2" key="1">
    <citation type="submission" date="2018-01" db="EMBL/GenBank/DDBJ databases">
        <title>Rubneribacter badeniensis gen. nov., sp. nov., and Colonibacter rubneri, gen. nov., sp. nov., WGS of new members of the Eggerthellaceae.</title>
        <authorList>
            <person name="Danylec N."/>
            <person name="Stoll D.A."/>
            <person name="Doetsch A."/>
            <person name="Kulling S.E."/>
            <person name="Huch M."/>
        </authorList>
    </citation>
    <scope>NUCLEOTIDE SEQUENCE [LARGE SCALE GENOMIC DNA]</scope>
    <source>
        <strain evidence="2">ResAG-96</strain>
    </source>
</reference>
<accession>A0A2K2UC74</accession>
<gene>
    <name evidence="1" type="ORF">C2L71_05630</name>
</gene>
<dbReference type="AlphaFoldDB" id="A0A2K2UC74"/>
<name>A0A2K2UC74_9ACTN</name>
<evidence type="ECO:0000313" key="2">
    <source>
        <dbReference type="Proteomes" id="UP000236197"/>
    </source>
</evidence>
<protein>
    <recommendedName>
        <fullName evidence="3">Tail terminator</fullName>
    </recommendedName>
</protein>
<proteinExistence type="predicted"/>
<comment type="caution">
    <text evidence="1">The sequence shown here is derived from an EMBL/GenBank/DDBJ whole genome shotgun (WGS) entry which is preliminary data.</text>
</comment>
<dbReference type="RefSeq" id="WP_103264813.1">
    <property type="nucleotide sequence ID" value="NZ_CABMLE010000005.1"/>
</dbReference>
<organism evidence="1 2">
    <name type="scientific">Enteroscipio rubneri</name>
    <dbReference type="NCBI Taxonomy" id="2070686"/>
    <lineage>
        <taxon>Bacteria</taxon>
        <taxon>Bacillati</taxon>
        <taxon>Actinomycetota</taxon>
        <taxon>Coriobacteriia</taxon>
        <taxon>Eggerthellales</taxon>
        <taxon>Eggerthellaceae</taxon>
        <taxon>Enteroscipio</taxon>
    </lineage>
</organism>
<evidence type="ECO:0000313" key="1">
    <source>
        <dbReference type="EMBL" id="PNV67760.1"/>
    </source>
</evidence>
<sequence length="145" mass="15490">MAESTGRSSVAVSVFEALETLVGRLPNAFVCDFDHLPDDQSQLPVVAVQTLQEKPSGRPYVDGGSVSRCQIALALRRTGDDAASRIEACELLNSIASALSNATGGGTGTGVDWRIEDHSQPYFSESAAGRSDYRVTLTVTYRTHL</sequence>
<dbReference type="Proteomes" id="UP000236197">
    <property type="component" value="Unassembled WGS sequence"/>
</dbReference>
<evidence type="ECO:0008006" key="3">
    <source>
        <dbReference type="Google" id="ProtNLM"/>
    </source>
</evidence>
<dbReference type="EMBL" id="PPEK01000005">
    <property type="protein sequence ID" value="PNV67760.1"/>
    <property type="molecule type" value="Genomic_DNA"/>
</dbReference>